<dbReference type="PANTHER" id="PTHR35147">
    <property type="entry name" value="CHEMORECEPTOR GLUTAMINE DEAMIDASE CHED-RELATED"/>
    <property type="match status" value="1"/>
</dbReference>
<evidence type="ECO:0000256" key="1">
    <source>
        <dbReference type="ARBA" id="ARBA00022500"/>
    </source>
</evidence>
<dbReference type="PANTHER" id="PTHR35147:SF2">
    <property type="entry name" value="CHEMORECEPTOR GLUTAMINE DEAMIDASE CHED-RELATED"/>
    <property type="match status" value="1"/>
</dbReference>
<dbReference type="Pfam" id="PF03975">
    <property type="entry name" value="CheD"/>
    <property type="match status" value="1"/>
</dbReference>
<reference evidence="4 5" key="1">
    <citation type="submission" date="2016-11" db="EMBL/GenBank/DDBJ databases">
        <authorList>
            <person name="Jaros S."/>
            <person name="Januszkiewicz K."/>
            <person name="Wedrychowicz H."/>
        </authorList>
    </citation>
    <scope>NUCLEOTIDE SEQUENCE [LARGE SCALE GENOMIC DNA]</scope>
    <source>
        <strain evidence="4 5">DSM 18899</strain>
    </source>
</reference>
<accession>A0A1K2HPM2</accession>
<comment type="similarity">
    <text evidence="3">Belongs to the CheD family.</text>
</comment>
<dbReference type="InterPro" id="IPR011324">
    <property type="entry name" value="Cytotoxic_necrot_fac-like_cat"/>
</dbReference>
<name>A0A1K2HPM2_9NEIS</name>
<proteinExistence type="inferred from homology"/>
<evidence type="ECO:0000256" key="3">
    <source>
        <dbReference type="HAMAP-Rule" id="MF_01440"/>
    </source>
</evidence>
<evidence type="ECO:0000313" key="4">
    <source>
        <dbReference type="EMBL" id="SFZ78760.1"/>
    </source>
</evidence>
<dbReference type="OrthoDB" id="9807202at2"/>
<dbReference type="RefSeq" id="WP_072429658.1">
    <property type="nucleotide sequence ID" value="NZ_FPKR01000013.1"/>
</dbReference>
<keyword evidence="5" id="KW-1185">Reference proteome</keyword>
<sequence length="212" mass="23517">MNTSRHEKPAPNRYYDKHFQREAAKILPGEYYASGRGILMVTVLGSCVAVCLRDAVNGVAGINHFMLPDGRADSAHPLLGLPTRYGAFAMEALLNDMLKLGAERRYVEAKVFGGGDVLHGLGAVNVGLRNAEFIGRYLHEEGIPIQAEDLRGSLPRKVYFFTDSGTVKVKRLHTLHNDTILQRELAYRAHLTRDNIEGSVELFQTGPAEDKR</sequence>
<evidence type="ECO:0000256" key="2">
    <source>
        <dbReference type="ARBA" id="ARBA00022801"/>
    </source>
</evidence>
<dbReference type="SUPFAM" id="SSF64438">
    <property type="entry name" value="CNF1/YfiH-like putative cysteine hydrolases"/>
    <property type="match status" value="1"/>
</dbReference>
<dbReference type="EC" id="3.5.1.44" evidence="3"/>
<dbReference type="GO" id="GO:0050568">
    <property type="term" value="F:protein-glutamine glutaminase activity"/>
    <property type="evidence" value="ECO:0007669"/>
    <property type="project" value="UniProtKB-UniRule"/>
</dbReference>
<dbReference type="GO" id="GO:0006935">
    <property type="term" value="P:chemotaxis"/>
    <property type="evidence" value="ECO:0007669"/>
    <property type="project" value="UniProtKB-UniRule"/>
</dbReference>
<comment type="catalytic activity">
    <reaction evidence="3">
        <text>L-glutaminyl-[protein] + H2O = L-glutamyl-[protein] + NH4(+)</text>
        <dbReference type="Rhea" id="RHEA:16441"/>
        <dbReference type="Rhea" id="RHEA-COMP:10207"/>
        <dbReference type="Rhea" id="RHEA-COMP:10208"/>
        <dbReference type="ChEBI" id="CHEBI:15377"/>
        <dbReference type="ChEBI" id="CHEBI:28938"/>
        <dbReference type="ChEBI" id="CHEBI:29973"/>
        <dbReference type="ChEBI" id="CHEBI:30011"/>
        <dbReference type="EC" id="3.5.1.44"/>
    </reaction>
</comment>
<comment type="function">
    <text evidence="3">Probably deamidates glutamine residues to glutamate on methyl-accepting chemotaxis receptors (MCPs), playing an important role in chemotaxis.</text>
</comment>
<dbReference type="EMBL" id="FPKR01000013">
    <property type="protein sequence ID" value="SFZ78760.1"/>
    <property type="molecule type" value="Genomic_DNA"/>
</dbReference>
<dbReference type="HAMAP" id="MF_01440">
    <property type="entry name" value="CheD"/>
    <property type="match status" value="1"/>
</dbReference>
<keyword evidence="2 3" id="KW-0378">Hydrolase</keyword>
<dbReference type="Proteomes" id="UP000186513">
    <property type="component" value="Unassembled WGS sequence"/>
</dbReference>
<dbReference type="CDD" id="cd16352">
    <property type="entry name" value="CheD"/>
    <property type="match status" value="1"/>
</dbReference>
<dbReference type="Gene3D" id="3.30.1330.200">
    <property type="match status" value="1"/>
</dbReference>
<dbReference type="STRING" id="1121279.SAMN02745887_03171"/>
<dbReference type="InterPro" id="IPR038592">
    <property type="entry name" value="CheD-like_sf"/>
</dbReference>
<gene>
    <name evidence="3" type="primary">cheD</name>
    <name evidence="4" type="ORF">SAMN02745887_03171</name>
</gene>
<organism evidence="4 5">
    <name type="scientific">Chitinimonas taiwanensis DSM 18899</name>
    <dbReference type="NCBI Taxonomy" id="1121279"/>
    <lineage>
        <taxon>Bacteria</taxon>
        <taxon>Pseudomonadati</taxon>
        <taxon>Pseudomonadota</taxon>
        <taxon>Betaproteobacteria</taxon>
        <taxon>Neisseriales</taxon>
        <taxon>Chitinibacteraceae</taxon>
        <taxon>Chitinimonas</taxon>
    </lineage>
</organism>
<dbReference type="AlphaFoldDB" id="A0A1K2HPM2"/>
<evidence type="ECO:0000313" key="5">
    <source>
        <dbReference type="Proteomes" id="UP000186513"/>
    </source>
</evidence>
<protein>
    <recommendedName>
        <fullName evidence="3">Probable chemoreceptor glutamine deamidase CheD</fullName>
        <ecNumber evidence="3">3.5.1.44</ecNumber>
    </recommendedName>
</protein>
<dbReference type="InterPro" id="IPR005659">
    <property type="entry name" value="Chemorcpt_Glu_NH3ase_CheD"/>
</dbReference>
<dbReference type="NCBIfam" id="NF010013">
    <property type="entry name" value="PRK13487.1"/>
    <property type="match status" value="1"/>
</dbReference>
<keyword evidence="1 3" id="KW-0145">Chemotaxis</keyword>